<organism evidence="1">
    <name type="scientific">marine sediment metagenome</name>
    <dbReference type="NCBI Taxonomy" id="412755"/>
    <lineage>
        <taxon>unclassified sequences</taxon>
        <taxon>metagenomes</taxon>
        <taxon>ecological metagenomes</taxon>
    </lineage>
</organism>
<comment type="caution">
    <text evidence="1">The sequence shown here is derived from an EMBL/GenBank/DDBJ whole genome shotgun (WGS) entry which is preliminary data.</text>
</comment>
<sequence length="92" mass="10809">MRIPILVTLVLFQVFFVKGQTSLKEIDLKNGAYNVGFKHYTMIDSTRLYIIENDFNNQLVYRPIPVSIWYPAVIDNKNAKQITVLDYFHILK</sequence>
<proteinExistence type="predicted"/>
<dbReference type="EMBL" id="LAZR01001890">
    <property type="protein sequence ID" value="KKN37499.1"/>
    <property type="molecule type" value="Genomic_DNA"/>
</dbReference>
<accession>A0A0F9Q4Q5</accession>
<reference evidence="1" key="1">
    <citation type="journal article" date="2015" name="Nature">
        <title>Complex archaea that bridge the gap between prokaryotes and eukaryotes.</title>
        <authorList>
            <person name="Spang A."/>
            <person name="Saw J.H."/>
            <person name="Jorgensen S.L."/>
            <person name="Zaremba-Niedzwiedzka K."/>
            <person name="Martijn J."/>
            <person name="Lind A.E."/>
            <person name="van Eijk R."/>
            <person name="Schleper C."/>
            <person name="Guy L."/>
            <person name="Ettema T.J."/>
        </authorList>
    </citation>
    <scope>NUCLEOTIDE SEQUENCE</scope>
</reference>
<gene>
    <name evidence="1" type="ORF">LCGC14_0762950</name>
</gene>
<dbReference type="AlphaFoldDB" id="A0A0F9Q4Q5"/>
<protein>
    <submittedName>
        <fullName evidence="1">Uncharacterized protein</fullName>
    </submittedName>
</protein>
<evidence type="ECO:0000313" key="1">
    <source>
        <dbReference type="EMBL" id="KKN37499.1"/>
    </source>
</evidence>
<name>A0A0F9Q4Q5_9ZZZZ</name>